<proteinExistence type="predicted"/>
<dbReference type="AlphaFoldDB" id="A0AAN8N261"/>
<accession>A0AAN8N261</accession>
<sequence>MPRCHKALNRTIHQSIAKQKREISEKLENLKQIKQNSTTWSVEDEKEIEKLRTEITGLSYQSVALYRQFIVSPNRIHRYQYYDISMWKEESCVKFVPLIIKLR</sequence>
<organism evidence="1 2">
    <name type="scientific">Arthrobotrys conoides</name>
    <dbReference type="NCBI Taxonomy" id="74498"/>
    <lineage>
        <taxon>Eukaryota</taxon>
        <taxon>Fungi</taxon>
        <taxon>Dikarya</taxon>
        <taxon>Ascomycota</taxon>
        <taxon>Pezizomycotina</taxon>
        <taxon>Orbiliomycetes</taxon>
        <taxon>Orbiliales</taxon>
        <taxon>Orbiliaceae</taxon>
        <taxon>Arthrobotrys</taxon>
    </lineage>
</organism>
<evidence type="ECO:0000313" key="2">
    <source>
        <dbReference type="Proteomes" id="UP001307849"/>
    </source>
</evidence>
<reference evidence="1 2" key="1">
    <citation type="submission" date="2019-10" db="EMBL/GenBank/DDBJ databases">
        <authorList>
            <person name="Palmer J.M."/>
        </authorList>
    </citation>
    <scope>NUCLEOTIDE SEQUENCE [LARGE SCALE GENOMIC DNA]</scope>
    <source>
        <strain evidence="1 2">TWF506</strain>
    </source>
</reference>
<comment type="caution">
    <text evidence="1">The sequence shown here is derived from an EMBL/GenBank/DDBJ whole genome shotgun (WGS) entry which is preliminary data.</text>
</comment>
<evidence type="ECO:0000313" key="1">
    <source>
        <dbReference type="EMBL" id="KAK6508734.1"/>
    </source>
</evidence>
<name>A0AAN8N261_9PEZI</name>
<gene>
    <name evidence="1" type="ORF">TWF506_010811</name>
</gene>
<protein>
    <submittedName>
        <fullName evidence="1">Uncharacterized protein</fullName>
    </submittedName>
</protein>
<keyword evidence="2" id="KW-1185">Reference proteome</keyword>
<dbReference type="Proteomes" id="UP001307849">
    <property type="component" value="Unassembled WGS sequence"/>
</dbReference>
<dbReference type="EMBL" id="JAVHJM010000008">
    <property type="protein sequence ID" value="KAK6508734.1"/>
    <property type="molecule type" value="Genomic_DNA"/>
</dbReference>